<protein>
    <submittedName>
        <fullName evidence="3">(apollo) hypothetical protein</fullName>
    </submittedName>
</protein>
<dbReference type="PANTHER" id="PTHR47027">
    <property type="entry name" value="REVERSE TRANSCRIPTASE DOMAIN-CONTAINING PROTEIN"/>
    <property type="match status" value="1"/>
</dbReference>
<evidence type="ECO:0000313" key="4">
    <source>
        <dbReference type="Proteomes" id="UP000691718"/>
    </source>
</evidence>
<evidence type="ECO:0000256" key="1">
    <source>
        <dbReference type="SAM" id="MobiDB-lite"/>
    </source>
</evidence>
<accession>A0A8S3WWU4</accession>
<gene>
    <name evidence="3" type="ORF">PAPOLLO_LOCUS11132</name>
</gene>
<dbReference type="PANTHER" id="PTHR47027:SF20">
    <property type="entry name" value="REVERSE TRANSCRIPTASE-LIKE PROTEIN WITH RNA-DIRECTED DNA POLYMERASE DOMAIN"/>
    <property type="match status" value="1"/>
</dbReference>
<reference evidence="3" key="1">
    <citation type="submission" date="2021-04" db="EMBL/GenBank/DDBJ databases">
        <authorList>
            <person name="Tunstrom K."/>
        </authorList>
    </citation>
    <scope>NUCLEOTIDE SEQUENCE</scope>
</reference>
<sequence length="488" mass="54889">MGAKRPVVDCPTRWSSTYDMFTRLLEPRPICTENYELYLSDTTRNSIEITVASLKPSNILTKKLQMEQMTMSDFYLNWINCKIELKGINTTHACELHRNMEIREKVLFESKAFVAAVYMDPRDNFLLNTDQLEIAEKALVSAWMRWRKLNKQDRDSTVFSSPVTSTSTQQQNEGSQLEDFLDQSYNNTLRGDPSYGCAGDDSDIKINLKEFFNKQAHALGPGVETSGLLPPPDARQRGFVCADGTWENSAVLDAVLGDSRALVGLLQARRLPVAFCDYISRLYDSATTTMDVGVQSSATVKLGLALRQGDPLLPILFNMAMDVILAALPKEVGYRLEMERVSALAYADDLILLAGSNVGMQESIDRVFEVASSMGLLVNNNKSSVLSMVPDGKRRKHHYLTGKNFRIGRKWLSQTSCVERWRYLGIDFQASGYVMLEHDIKVALTNISKEPLKPQQRLEIVRGHLIPRFLHGPVLGNISDDRLSMLDV</sequence>
<feature type="compositionally biased region" description="Low complexity" evidence="1">
    <location>
        <begin position="157"/>
        <end position="168"/>
    </location>
</feature>
<proteinExistence type="predicted"/>
<comment type="caution">
    <text evidence="3">The sequence shown here is derived from an EMBL/GenBank/DDBJ whole genome shotgun (WGS) entry which is preliminary data.</text>
</comment>
<name>A0A8S3WWU4_PARAO</name>
<dbReference type="AlphaFoldDB" id="A0A8S3WWU4"/>
<dbReference type="Proteomes" id="UP000691718">
    <property type="component" value="Unassembled WGS sequence"/>
</dbReference>
<dbReference type="InterPro" id="IPR000477">
    <property type="entry name" value="RT_dom"/>
</dbReference>
<feature type="region of interest" description="Disordered" evidence="1">
    <location>
        <begin position="157"/>
        <end position="176"/>
    </location>
</feature>
<evidence type="ECO:0000313" key="3">
    <source>
        <dbReference type="EMBL" id="CAG4985924.1"/>
    </source>
</evidence>
<dbReference type="OrthoDB" id="5103at2759"/>
<organism evidence="3 4">
    <name type="scientific">Parnassius apollo</name>
    <name type="common">Apollo butterfly</name>
    <name type="synonym">Papilio apollo</name>
    <dbReference type="NCBI Taxonomy" id="110799"/>
    <lineage>
        <taxon>Eukaryota</taxon>
        <taxon>Metazoa</taxon>
        <taxon>Ecdysozoa</taxon>
        <taxon>Arthropoda</taxon>
        <taxon>Hexapoda</taxon>
        <taxon>Insecta</taxon>
        <taxon>Pterygota</taxon>
        <taxon>Neoptera</taxon>
        <taxon>Endopterygota</taxon>
        <taxon>Lepidoptera</taxon>
        <taxon>Glossata</taxon>
        <taxon>Ditrysia</taxon>
        <taxon>Papilionoidea</taxon>
        <taxon>Papilionidae</taxon>
        <taxon>Parnassiinae</taxon>
        <taxon>Parnassini</taxon>
        <taxon>Parnassius</taxon>
        <taxon>Parnassius</taxon>
    </lineage>
</organism>
<keyword evidence="4" id="KW-1185">Reference proteome</keyword>
<dbReference type="EMBL" id="CAJQZP010000799">
    <property type="protein sequence ID" value="CAG4985924.1"/>
    <property type="molecule type" value="Genomic_DNA"/>
</dbReference>
<feature type="domain" description="Reverse transcriptase" evidence="2">
    <location>
        <begin position="298"/>
        <end position="426"/>
    </location>
</feature>
<dbReference type="Pfam" id="PF00078">
    <property type="entry name" value="RVT_1"/>
    <property type="match status" value="1"/>
</dbReference>
<evidence type="ECO:0000259" key="2">
    <source>
        <dbReference type="Pfam" id="PF00078"/>
    </source>
</evidence>